<evidence type="ECO:0000256" key="1">
    <source>
        <dbReference type="SAM" id="MobiDB-lite"/>
    </source>
</evidence>
<organism evidence="2 3">
    <name type="scientific">Corynespora cassiicola Philippines</name>
    <dbReference type="NCBI Taxonomy" id="1448308"/>
    <lineage>
        <taxon>Eukaryota</taxon>
        <taxon>Fungi</taxon>
        <taxon>Dikarya</taxon>
        <taxon>Ascomycota</taxon>
        <taxon>Pezizomycotina</taxon>
        <taxon>Dothideomycetes</taxon>
        <taxon>Pleosporomycetidae</taxon>
        <taxon>Pleosporales</taxon>
        <taxon>Corynesporascaceae</taxon>
        <taxon>Corynespora</taxon>
    </lineage>
</organism>
<gene>
    <name evidence="2" type="ORF">BS50DRAFT_682731</name>
</gene>
<dbReference type="STRING" id="1448308.A0A2T2MZY7"/>
<protein>
    <submittedName>
        <fullName evidence="2">Uncharacterized protein</fullName>
    </submittedName>
</protein>
<keyword evidence="3" id="KW-1185">Reference proteome</keyword>
<evidence type="ECO:0000313" key="3">
    <source>
        <dbReference type="Proteomes" id="UP000240883"/>
    </source>
</evidence>
<evidence type="ECO:0000313" key="2">
    <source>
        <dbReference type="EMBL" id="PSN58586.1"/>
    </source>
</evidence>
<proteinExistence type="predicted"/>
<dbReference type="Proteomes" id="UP000240883">
    <property type="component" value="Unassembled WGS sequence"/>
</dbReference>
<sequence length="328" mass="35913">MAHVIINVIGIVSGVVGIWGFAESRLPPKAQPKSPSDPNKYITTVRVVAGLDGTNGMSHAGGHLSAIMNFDANGNQVSGHSVSERIEDGVHLDFKLASREGAQPITTQIRGDVDNVCIALMSTTWPDDSKFGWTGDWANICGLPSYYSGIIMENGKSPACMWIDGRYNNKHQAPYAIQVTWHDFLSTSGKIPSESEVKMLCGTSFKAYNYALEELPIPTNRLVSTSSGSNKKRDPSTHMGRSDDRLVVSSLSDQNATALCEMPHSYGPDFVSLEEGIYCNMETRETLLLCSSDITGDCFDVESTSHVIRDGEHKPRIHARNPTNIIYW</sequence>
<feature type="region of interest" description="Disordered" evidence="1">
    <location>
        <begin position="222"/>
        <end position="246"/>
    </location>
</feature>
<reference evidence="2 3" key="1">
    <citation type="journal article" date="2018" name="Front. Microbiol.">
        <title>Genome-Wide Analysis of Corynespora cassiicola Leaf Fall Disease Putative Effectors.</title>
        <authorList>
            <person name="Lopez D."/>
            <person name="Ribeiro S."/>
            <person name="Label P."/>
            <person name="Fumanal B."/>
            <person name="Venisse J.S."/>
            <person name="Kohler A."/>
            <person name="de Oliveira R.R."/>
            <person name="Labutti K."/>
            <person name="Lipzen A."/>
            <person name="Lail K."/>
            <person name="Bauer D."/>
            <person name="Ohm R.A."/>
            <person name="Barry K.W."/>
            <person name="Spatafora J."/>
            <person name="Grigoriev I.V."/>
            <person name="Martin F.M."/>
            <person name="Pujade-Renaud V."/>
        </authorList>
    </citation>
    <scope>NUCLEOTIDE SEQUENCE [LARGE SCALE GENOMIC DNA]</scope>
    <source>
        <strain evidence="2 3">Philippines</strain>
    </source>
</reference>
<accession>A0A2T2MZY7</accession>
<dbReference type="OrthoDB" id="5365129at2759"/>
<dbReference type="EMBL" id="KZ678272">
    <property type="protein sequence ID" value="PSN58586.1"/>
    <property type="molecule type" value="Genomic_DNA"/>
</dbReference>
<name>A0A2T2MZY7_CORCC</name>
<feature type="compositionally biased region" description="Basic and acidic residues" evidence="1">
    <location>
        <begin position="231"/>
        <end position="246"/>
    </location>
</feature>
<dbReference type="AlphaFoldDB" id="A0A2T2MZY7"/>